<protein>
    <submittedName>
        <fullName evidence="1">Uncharacterized protein</fullName>
    </submittedName>
</protein>
<dbReference type="EMBL" id="JAECZB010000004">
    <property type="protein sequence ID" value="MBH8551421.1"/>
    <property type="molecule type" value="Genomic_DNA"/>
</dbReference>
<name>A0A8J7HF97_9CYAN</name>
<keyword evidence="2" id="KW-1185">Reference proteome</keyword>
<comment type="caution">
    <text evidence="1">The sequence shown here is derived from an EMBL/GenBank/DDBJ whole genome shotgun (WGS) entry which is preliminary data.</text>
</comment>
<dbReference type="RefSeq" id="WP_214437729.1">
    <property type="nucleotide sequence ID" value="NZ_JAECZB010000004.1"/>
</dbReference>
<evidence type="ECO:0000313" key="2">
    <source>
        <dbReference type="Proteomes" id="UP000599391"/>
    </source>
</evidence>
<sequence>MILLQQSRKILATFVLILVLMITTACGGNTLTQADRTTTPPVIGRDVTYSELERGNTLTGQSFGNWVVQTSKGLVQDAYVRDNNKLGVVISPQVRPNEVRPLAKSLVQGFKKNFPNQNLTVLIYGPDKKLILTTKYDVQTNQVQYT</sequence>
<proteinExistence type="predicted"/>
<organism evidence="1 2">
    <name type="scientific">Atlanticothrix silvestris CENA357</name>
    <dbReference type="NCBI Taxonomy" id="1725252"/>
    <lineage>
        <taxon>Bacteria</taxon>
        <taxon>Bacillati</taxon>
        <taxon>Cyanobacteriota</taxon>
        <taxon>Cyanophyceae</taxon>
        <taxon>Nostocales</taxon>
        <taxon>Nodulariaceae</taxon>
        <taxon>Atlanticothrix</taxon>
        <taxon>Atlanticothrix silvestris</taxon>
    </lineage>
</organism>
<evidence type="ECO:0000313" key="1">
    <source>
        <dbReference type="EMBL" id="MBH8551421.1"/>
    </source>
</evidence>
<dbReference type="AlphaFoldDB" id="A0A8J7HF97"/>
<dbReference type="Proteomes" id="UP000599391">
    <property type="component" value="Unassembled WGS sequence"/>
</dbReference>
<accession>A0A8J7HF97</accession>
<gene>
    <name evidence="1" type="ORF">I8751_03300</name>
</gene>
<reference evidence="1 2" key="1">
    <citation type="journal article" date="2021" name="Int. J. Syst. Evol. Microbiol.">
        <title>Amazonocrinis nigriterrae gen. nov., sp. nov., Atlanticothrix silvestris gen. nov., sp. nov. and Dendronalium phyllosphericum gen. nov., sp. nov., nostocacean cyanobacteria from Brazilian environments.</title>
        <authorList>
            <person name="Alvarenga D.O."/>
            <person name="Andreote A.P.D."/>
            <person name="Branco L.H.Z."/>
            <person name="Delbaje E."/>
            <person name="Cruz R.B."/>
            <person name="Varani A.M."/>
            <person name="Fiore M.F."/>
        </authorList>
    </citation>
    <scope>NUCLEOTIDE SEQUENCE [LARGE SCALE GENOMIC DNA]</scope>
    <source>
        <strain evidence="1 2">CENA357</strain>
    </source>
</reference>